<evidence type="ECO:0000313" key="9">
    <source>
        <dbReference type="Proteomes" id="UP000002139"/>
    </source>
</evidence>
<sequence>MLRVSHDPSAAADGTQAATAQHASAEVGPLLAASEPGGAAAPGCAAPADDIALVRRLLAGDEQAFEQLVTQLHTPMLRLARAVAGPAGAQEVVQETWAAVFDGLVRFEGRSALKTWVFRILTNRARTWGAREKRMVPVSWLEDGDLGGEPAVDPARFDSIGDWVAPPVPWTEQSPEVLLLRKEIGVVLQRELETLVPGQRAVVLLRDVEGCPSDEVCEILGISEANQRVLLHRGRSRLRAALERYMTRG</sequence>
<dbReference type="PANTHER" id="PTHR43133">
    <property type="entry name" value="RNA POLYMERASE ECF-TYPE SIGMA FACTO"/>
    <property type="match status" value="1"/>
</dbReference>
<dbReference type="SUPFAM" id="SSF88659">
    <property type="entry name" value="Sigma3 and sigma4 domains of RNA polymerase sigma factors"/>
    <property type="match status" value="1"/>
</dbReference>
<dbReference type="OrthoDB" id="9780326at2"/>
<dbReference type="InterPro" id="IPR007627">
    <property type="entry name" value="RNA_pol_sigma70_r2"/>
</dbReference>
<keyword evidence="9" id="KW-1185">Reference proteome</keyword>
<dbReference type="AlphaFoldDB" id="A9ENF4"/>
<evidence type="ECO:0000256" key="4">
    <source>
        <dbReference type="ARBA" id="ARBA00023125"/>
    </source>
</evidence>
<keyword evidence="5" id="KW-0804">Transcription</keyword>
<dbReference type="GO" id="GO:0006352">
    <property type="term" value="P:DNA-templated transcription initiation"/>
    <property type="evidence" value="ECO:0007669"/>
    <property type="project" value="InterPro"/>
</dbReference>
<dbReference type="Gene3D" id="1.10.10.10">
    <property type="entry name" value="Winged helix-like DNA-binding domain superfamily/Winged helix DNA-binding domain"/>
    <property type="match status" value="1"/>
</dbReference>
<dbReference type="InterPro" id="IPR013325">
    <property type="entry name" value="RNA_pol_sigma_r2"/>
</dbReference>
<dbReference type="Pfam" id="PF08281">
    <property type="entry name" value="Sigma70_r4_2"/>
    <property type="match status" value="1"/>
</dbReference>
<dbReference type="InterPro" id="IPR014284">
    <property type="entry name" value="RNA_pol_sigma-70_dom"/>
</dbReference>
<dbReference type="Gene3D" id="1.10.1740.10">
    <property type="match status" value="1"/>
</dbReference>
<protein>
    <submittedName>
        <fullName evidence="8">ECF-family RNA polymerase sigma factor</fullName>
    </submittedName>
</protein>
<dbReference type="EMBL" id="AM746676">
    <property type="protein sequence ID" value="CAN90852.1"/>
    <property type="molecule type" value="Genomic_DNA"/>
</dbReference>
<dbReference type="Proteomes" id="UP000002139">
    <property type="component" value="Chromosome"/>
</dbReference>
<comment type="similarity">
    <text evidence="1">Belongs to the sigma-70 factor family. ECF subfamily.</text>
</comment>
<evidence type="ECO:0000313" key="8">
    <source>
        <dbReference type="EMBL" id="CAN90852.1"/>
    </source>
</evidence>
<dbReference type="InterPro" id="IPR013324">
    <property type="entry name" value="RNA_pol_sigma_r3/r4-like"/>
</dbReference>
<dbReference type="BioCyc" id="SCEL448385:SCE_RS03645-MONOMER"/>
<keyword evidence="3" id="KW-0731">Sigma factor</keyword>
<evidence type="ECO:0000256" key="2">
    <source>
        <dbReference type="ARBA" id="ARBA00023015"/>
    </source>
</evidence>
<dbReference type="GO" id="GO:0016987">
    <property type="term" value="F:sigma factor activity"/>
    <property type="evidence" value="ECO:0007669"/>
    <property type="project" value="UniProtKB-KW"/>
</dbReference>
<dbReference type="eggNOG" id="COG1595">
    <property type="taxonomic scope" value="Bacteria"/>
</dbReference>
<dbReference type="SUPFAM" id="SSF88946">
    <property type="entry name" value="Sigma2 domain of RNA polymerase sigma factors"/>
    <property type="match status" value="1"/>
</dbReference>
<keyword evidence="4" id="KW-0238">DNA-binding</keyword>
<name>A9ENF4_SORC5</name>
<feature type="domain" description="RNA polymerase sigma-70 region 2" evidence="6">
    <location>
        <begin position="68"/>
        <end position="134"/>
    </location>
</feature>
<dbReference type="RefSeq" id="WP_012233330.1">
    <property type="nucleotide sequence ID" value="NC_010162.1"/>
</dbReference>
<dbReference type="HOGENOM" id="CLU_047691_3_0_7"/>
<gene>
    <name evidence="8" type="ordered locus">sce0695</name>
</gene>
<evidence type="ECO:0000256" key="5">
    <source>
        <dbReference type="ARBA" id="ARBA00023163"/>
    </source>
</evidence>
<dbReference type="PANTHER" id="PTHR43133:SF8">
    <property type="entry name" value="RNA POLYMERASE SIGMA FACTOR HI_1459-RELATED"/>
    <property type="match status" value="1"/>
</dbReference>
<dbReference type="KEGG" id="scl:sce0695"/>
<evidence type="ECO:0000256" key="1">
    <source>
        <dbReference type="ARBA" id="ARBA00010641"/>
    </source>
</evidence>
<keyword evidence="2" id="KW-0805">Transcription regulation</keyword>
<evidence type="ECO:0000256" key="3">
    <source>
        <dbReference type="ARBA" id="ARBA00023082"/>
    </source>
</evidence>
<dbReference type="InterPro" id="IPR013249">
    <property type="entry name" value="RNA_pol_sigma70_r4_t2"/>
</dbReference>
<evidence type="ECO:0000259" key="7">
    <source>
        <dbReference type="Pfam" id="PF08281"/>
    </source>
</evidence>
<feature type="domain" description="RNA polymerase sigma factor 70 region 4 type 2" evidence="7">
    <location>
        <begin position="188"/>
        <end position="238"/>
    </location>
</feature>
<dbReference type="GO" id="GO:0003677">
    <property type="term" value="F:DNA binding"/>
    <property type="evidence" value="ECO:0007669"/>
    <property type="project" value="UniProtKB-KW"/>
</dbReference>
<dbReference type="InterPro" id="IPR039425">
    <property type="entry name" value="RNA_pol_sigma-70-like"/>
</dbReference>
<dbReference type="CDD" id="cd06171">
    <property type="entry name" value="Sigma70_r4"/>
    <property type="match status" value="1"/>
</dbReference>
<reference evidence="8 9" key="1">
    <citation type="journal article" date="2007" name="Nat. Biotechnol.">
        <title>Complete genome sequence of the myxobacterium Sorangium cellulosum.</title>
        <authorList>
            <person name="Schneiker S."/>
            <person name="Perlova O."/>
            <person name="Kaiser O."/>
            <person name="Gerth K."/>
            <person name="Alici A."/>
            <person name="Altmeyer M.O."/>
            <person name="Bartels D."/>
            <person name="Bekel T."/>
            <person name="Beyer S."/>
            <person name="Bode E."/>
            <person name="Bode H.B."/>
            <person name="Bolten C.J."/>
            <person name="Choudhuri J.V."/>
            <person name="Doss S."/>
            <person name="Elnakady Y.A."/>
            <person name="Frank B."/>
            <person name="Gaigalat L."/>
            <person name="Goesmann A."/>
            <person name="Groeger C."/>
            <person name="Gross F."/>
            <person name="Jelsbak L."/>
            <person name="Jelsbak L."/>
            <person name="Kalinowski J."/>
            <person name="Kegler C."/>
            <person name="Knauber T."/>
            <person name="Konietzny S."/>
            <person name="Kopp M."/>
            <person name="Krause L."/>
            <person name="Krug D."/>
            <person name="Linke B."/>
            <person name="Mahmud T."/>
            <person name="Martinez-Arias R."/>
            <person name="McHardy A.C."/>
            <person name="Merai M."/>
            <person name="Meyer F."/>
            <person name="Mormann S."/>
            <person name="Munoz-Dorado J."/>
            <person name="Perez J."/>
            <person name="Pradella S."/>
            <person name="Rachid S."/>
            <person name="Raddatz G."/>
            <person name="Rosenau F."/>
            <person name="Rueckert C."/>
            <person name="Sasse F."/>
            <person name="Scharfe M."/>
            <person name="Schuster S.C."/>
            <person name="Suen G."/>
            <person name="Treuner-Lange A."/>
            <person name="Velicer G.J."/>
            <person name="Vorholter F.-J."/>
            <person name="Weissman K.J."/>
            <person name="Welch R.D."/>
            <person name="Wenzel S.C."/>
            <person name="Whitworth D.E."/>
            <person name="Wilhelm S."/>
            <person name="Wittmann C."/>
            <person name="Bloecker H."/>
            <person name="Puehler A."/>
            <person name="Mueller R."/>
        </authorList>
    </citation>
    <scope>NUCLEOTIDE SEQUENCE [LARGE SCALE GENOMIC DNA]</scope>
    <source>
        <strain evidence="9">So ce56</strain>
    </source>
</reference>
<dbReference type="NCBIfam" id="TIGR02937">
    <property type="entry name" value="sigma70-ECF"/>
    <property type="match status" value="1"/>
</dbReference>
<dbReference type="InterPro" id="IPR036388">
    <property type="entry name" value="WH-like_DNA-bd_sf"/>
</dbReference>
<organism evidence="8 9">
    <name type="scientific">Sorangium cellulosum (strain So ce56)</name>
    <name type="common">Polyangium cellulosum (strain So ce56)</name>
    <dbReference type="NCBI Taxonomy" id="448385"/>
    <lineage>
        <taxon>Bacteria</taxon>
        <taxon>Pseudomonadati</taxon>
        <taxon>Myxococcota</taxon>
        <taxon>Polyangia</taxon>
        <taxon>Polyangiales</taxon>
        <taxon>Polyangiaceae</taxon>
        <taxon>Sorangium</taxon>
    </lineage>
</organism>
<evidence type="ECO:0000259" key="6">
    <source>
        <dbReference type="Pfam" id="PF04542"/>
    </source>
</evidence>
<proteinExistence type="inferred from homology"/>
<dbReference type="Pfam" id="PF04542">
    <property type="entry name" value="Sigma70_r2"/>
    <property type="match status" value="1"/>
</dbReference>
<dbReference type="STRING" id="448385.sce0695"/>
<accession>A9ENF4</accession>